<dbReference type="PANTHER" id="PTHR43667">
    <property type="entry name" value="CYCLOPROPANE-FATTY-ACYL-PHOSPHOLIPID SYNTHASE"/>
    <property type="match status" value="1"/>
</dbReference>
<dbReference type="InterPro" id="IPR050723">
    <property type="entry name" value="CFA/CMAS"/>
</dbReference>
<reference evidence="3" key="1">
    <citation type="submission" date="2017-05" db="EMBL/GenBank/DDBJ databases">
        <authorList>
            <person name="Sharma S."/>
            <person name="Sidhu C."/>
            <person name="Pinnaka A.K."/>
        </authorList>
    </citation>
    <scope>NUCLEOTIDE SEQUENCE [LARGE SCALE GENOMIC DNA]</scope>
    <source>
        <strain evidence="3">AK93</strain>
    </source>
</reference>
<dbReference type="SUPFAM" id="SSF53335">
    <property type="entry name" value="S-adenosyl-L-methionine-dependent methyltransferases"/>
    <property type="match status" value="1"/>
</dbReference>
<comment type="caution">
    <text evidence="2">The sequence shown here is derived from an EMBL/GenBank/DDBJ whole genome shotgun (WGS) entry which is preliminary data.</text>
</comment>
<sequence>MSTKTHDVCPVEHAGTFDRWYRYYLQNPDFILKGLVRPGMTALDIGAGPGYFTIPMAKMVGEKGKVIAADVQQGMLDLAAKKAAENGVKDRVELHLTEPGQIKVKEPVDFVLAFYMVHEVPDADSFMNEVFGILKPGGKLLAAEPAFFWLLQGMFKNLVDAALRAGFVALEQKRFFLARSVLLAKPEDAA</sequence>
<name>A0A3E0X1D2_9GAMM</name>
<evidence type="ECO:0000313" key="3">
    <source>
        <dbReference type="Proteomes" id="UP000256763"/>
    </source>
</evidence>
<gene>
    <name evidence="2" type="ORF">CAL65_04080</name>
</gene>
<dbReference type="CDD" id="cd02440">
    <property type="entry name" value="AdoMet_MTases"/>
    <property type="match status" value="1"/>
</dbReference>
<dbReference type="EMBL" id="NFZW01000003">
    <property type="protein sequence ID" value="RFA38536.1"/>
    <property type="molecule type" value="Genomic_DNA"/>
</dbReference>
<dbReference type="InterPro" id="IPR025714">
    <property type="entry name" value="Methyltranfer_dom"/>
</dbReference>
<accession>A0A3E0X1D2</accession>
<evidence type="ECO:0000259" key="1">
    <source>
        <dbReference type="Pfam" id="PF13847"/>
    </source>
</evidence>
<dbReference type="Proteomes" id="UP000256763">
    <property type="component" value="Unassembled WGS sequence"/>
</dbReference>
<evidence type="ECO:0000313" key="2">
    <source>
        <dbReference type="EMBL" id="RFA38536.1"/>
    </source>
</evidence>
<keyword evidence="3" id="KW-1185">Reference proteome</keyword>
<organism evidence="2 3">
    <name type="scientific">Alkalilimnicola ehrlichii</name>
    <dbReference type="NCBI Taxonomy" id="351052"/>
    <lineage>
        <taxon>Bacteria</taxon>
        <taxon>Pseudomonadati</taxon>
        <taxon>Pseudomonadota</taxon>
        <taxon>Gammaproteobacteria</taxon>
        <taxon>Chromatiales</taxon>
        <taxon>Ectothiorhodospiraceae</taxon>
        <taxon>Alkalilimnicola</taxon>
    </lineage>
</organism>
<feature type="domain" description="Methyltransferase" evidence="1">
    <location>
        <begin position="38"/>
        <end position="146"/>
    </location>
</feature>
<dbReference type="PANTHER" id="PTHR43667:SF2">
    <property type="entry name" value="FATTY ACID C-METHYL TRANSFERASE"/>
    <property type="match status" value="1"/>
</dbReference>
<protein>
    <recommendedName>
        <fullName evidence="1">Methyltransferase domain-containing protein</fullName>
    </recommendedName>
</protein>
<dbReference type="RefSeq" id="WP_116302618.1">
    <property type="nucleotide sequence ID" value="NZ_NFZV01000012.1"/>
</dbReference>
<dbReference type="Pfam" id="PF13847">
    <property type="entry name" value="Methyltransf_31"/>
    <property type="match status" value="1"/>
</dbReference>
<proteinExistence type="predicted"/>
<dbReference type="InterPro" id="IPR029063">
    <property type="entry name" value="SAM-dependent_MTases_sf"/>
</dbReference>
<dbReference type="Gene3D" id="3.40.50.150">
    <property type="entry name" value="Vaccinia Virus protein VP39"/>
    <property type="match status" value="1"/>
</dbReference>
<dbReference type="AlphaFoldDB" id="A0A3E0X1D2"/>
<dbReference type="OrthoDB" id="9772751at2"/>